<dbReference type="AlphaFoldDB" id="A0A6A6U6S6"/>
<evidence type="ECO:0000256" key="2">
    <source>
        <dbReference type="SAM" id="SignalP"/>
    </source>
</evidence>
<name>A0A6A6U6S6_9PEZI</name>
<feature type="region of interest" description="Disordered" evidence="1">
    <location>
        <begin position="620"/>
        <end position="746"/>
    </location>
</feature>
<feature type="compositionally biased region" description="Polar residues" evidence="1">
    <location>
        <begin position="729"/>
        <end position="741"/>
    </location>
</feature>
<feature type="compositionally biased region" description="Basic and acidic residues" evidence="1">
    <location>
        <begin position="632"/>
        <end position="663"/>
    </location>
</feature>
<proteinExistence type="predicted"/>
<sequence>MANLRIQEFPVSLRALCWLFLLKIVDASNSRIVTTNGQTLTMRNHTMWSNFTRWSTEEFPDATTTTGWDCRESYLAYYTLEQSYVEMLASQSNLYTQEVRTSVFETIQALGNSTSTFKGCDGVVRVKVNGDLPLYTTRTISAVKTYLMPPSREIVLDKSNENDPRRPHEPKCSMDPEPCEHFWQEYLFERWGINAKNSHVLGSGQRRVPSRCLDAANFRQENGRNARGRGLPICQMNTGSEVLILYWPSKMSSDGDCASTGSHSSRTSSILSGSSFLVGRFPKVRFFSTTAITFQGNDIQLRTVIANNQTTIFSEKFATKSVMYGNWTFTSPTIYLAHHPITYMIETIRMHENDTLSVLGTNSRALETRAAGVIPLRPGDVYTREPIRPDYMTISGDDYVKLVAAGKYNPLLPQFMSFSDRLLNPNDLQNPVPASAYYDARFADCWGKQSHCGAITDDSFHPILSVVNGAWEEMLNWTDARQSTASESYWRDCDRPFMVDPPLLIPIEEVDDPNALAGPKAPAWAATQATPAAQHKNPDRNDVMGSSNNWRPSHPQPRPWIVAPTPTPTGKASRTWSTKDDRQDGMAGTSTLSADNRKLHNWIKNLLDPIWVGIEDKHKQGNSGDRFAQGDSAERAGRGKGYLDDHMDNGSDLSKGDSDDRRVGYSTGQTDNGHGPSKDDNNGPRTGSSTGQSEHDSVLSKGDISKPRGDNFGGSFSNGREQNEDKATNESNGPTYDTNSHFGGRGVQNGAKRTILSPSIHTSAIVVLSTLIRLIPR</sequence>
<evidence type="ECO:0000313" key="4">
    <source>
        <dbReference type="Proteomes" id="UP000799302"/>
    </source>
</evidence>
<feature type="chain" id="PRO_5025352781" evidence="2">
    <location>
        <begin position="28"/>
        <end position="777"/>
    </location>
</feature>
<evidence type="ECO:0000256" key="1">
    <source>
        <dbReference type="SAM" id="MobiDB-lite"/>
    </source>
</evidence>
<gene>
    <name evidence="3" type="ORF">BT63DRAFT_415462</name>
</gene>
<reference evidence="3" key="1">
    <citation type="journal article" date="2020" name="Stud. Mycol.">
        <title>101 Dothideomycetes genomes: a test case for predicting lifestyles and emergence of pathogens.</title>
        <authorList>
            <person name="Haridas S."/>
            <person name="Albert R."/>
            <person name="Binder M."/>
            <person name="Bloem J."/>
            <person name="Labutti K."/>
            <person name="Salamov A."/>
            <person name="Andreopoulos B."/>
            <person name="Baker S."/>
            <person name="Barry K."/>
            <person name="Bills G."/>
            <person name="Bluhm B."/>
            <person name="Cannon C."/>
            <person name="Castanera R."/>
            <person name="Culley D."/>
            <person name="Daum C."/>
            <person name="Ezra D."/>
            <person name="Gonzalez J."/>
            <person name="Henrissat B."/>
            <person name="Kuo A."/>
            <person name="Liang C."/>
            <person name="Lipzen A."/>
            <person name="Lutzoni F."/>
            <person name="Magnuson J."/>
            <person name="Mondo S."/>
            <person name="Nolan M."/>
            <person name="Ohm R."/>
            <person name="Pangilinan J."/>
            <person name="Park H.-J."/>
            <person name="Ramirez L."/>
            <person name="Alfaro M."/>
            <person name="Sun H."/>
            <person name="Tritt A."/>
            <person name="Yoshinaga Y."/>
            <person name="Zwiers L.-H."/>
            <person name="Turgeon B."/>
            <person name="Goodwin S."/>
            <person name="Spatafora J."/>
            <person name="Crous P."/>
            <person name="Grigoriev I."/>
        </authorList>
    </citation>
    <scope>NUCLEOTIDE SEQUENCE</scope>
    <source>
        <strain evidence="3">CBS 115976</strain>
    </source>
</reference>
<keyword evidence="4" id="KW-1185">Reference proteome</keyword>
<accession>A0A6A6U6S6</accession>
<feature type="compositionally biased region" description="Polar residues" evidence="1">
    <location>
        <begin position="683"/>
        <end position="692"/>
    </location>
</feature>
<feature type="compositionally biased region" description="Basic and acidic residues" evidence="1">
    <location>
        <begin position="693"/>
        <end position="709"/>
    </location>
</feature>
<keyword evidence="2" id="KW-0732">Signal</keyword>
<organism evidence="3 4">
    <name type="scientific">Microthyrium microscopicum</name>
    <dbReference type="NCBI Taxonomy" id="703497"/>
    <lineage>
        <taxon>Eukaryota</taxon>
        <taxon>Fungi</taxon>
        <taxon>Dikarya</taxon>
        <taxon>Ascomycota</taxon>
        <taxon>Pezizomycotina</taxon>
        <taxon>Dothideomycetes</taxon>
        <taxon>Dothideomycetes incertae sedis</taxon>
        <taxon>Microthyriales</taxon>
        <taxon>Microthyriaceae</taxon>
        <taxon>Microthyrium</taxon>
    </lineage>
</organism>
<protein>
    <submittedName>
        <fullName evidence="3">Uncharacterized protein</fullName>
    </submittedName>
</protein>
<dbReference type="EMBL" id="MU004237">
    <property type="protein sequence ID" value="KAF2667949.1"/>
    <property type="molecule type" value="Genomic_DNA"/>
</dbReference>
<feature type="region of interest" description="Disordered" evidence="1">
    <location>
        <begin position="528"/>
        <end position="592"/>
    </location>
</feature>
<evidence type="ECO:0000313" key="3">
    <source>
        <dbReference type="EMBL" id="KAF2667949.1"/>
    </source>
</evidence>
<dbReference type="Proteomes" id="UP000799302">
    <property type="component" value="Unassembled WGS sequence"/>
</dbReference>
<feature type="signal peptide" evidence="2">
    <location>
        <begin position="1"/>
        <end position="27"/>
    </location>
</feature>